<keyword evidence="2 6" id="KW-0963">Cytoplasm</keyword>
<comment type="subcellular location">
    <subcellularLocation>
        <location evidence="1 6 7">Cytoplasm</location>
    </subcellularLocation>
</comment>
<gene>
    <name evidence="6 9" type="primary">PRT1</name>
    <name evidence="9" type="ORF">H4219_000565</name>
</gene>
<evidence type="ECO:0000256" key="6">
    <source>
        <dbReference type="HAMAP-Rule" id="MF_03001"/>
    </source>
</evidence>
<evidence type="ECO:0000256" key="1">
    <source>
        <dbReference type="ARBA" id="ARBA00004496"/>
    </source>
</evidence>
<evidence type="ECO:0000259" key="8">
    <source>
        <dbReference type="PROSITE" id="PS50102"/>
    </source>
</evidence>
<dbReference type="PANTHER" id="PTHR14068:SF0">
    <property type="entry name" value="EUKARYOTIC TRANSLATION INITIATION FACTOR 3 SUBUNIT B"/>
    <property type="match status" value="1"/>
</dbReference>
<keyword evidence="5 6" id="KW-0648">Protein biosynthesis</keyword>
<dbReference type="GO" id="GO:0003723">
    <property type="term" value="F:RNA binding"/>
    <property type="evidence" value="ECO:0007669"/>
    <property type="project" value="UniProtKB-UniRule"/>
</dbReference>
<dbReference type="InterPro" id="IPR035979">
    <property type="entry name" value="RBD_domain_sf"/>
</dbReference>
<proteinExistence type="inferred from homology"/>
<dbReference type="GO" id="GO:0033290">
    <property type="term" value="C:eukaryotic 48S preinitiation complex"/>
    <property type="evidence" value="ECO:0007669"/>
    <property type="project" value="UniProtKB-UniRule"/>
</dbReference>
<dbReference type="OrthoDB" id="10250414at2759"/>
<dbReference type="AlphaFoldDB" id="A0A9W8A6M9"/>
<dbReference type="InterPro" id="IPR000504">
    <property type="entry name" value="RRM_dom"/>
</dbReference>
<comment type="subunit">
    <text evidence="6 7">Component of the eukaryotic translation initiation factor 3 (eIF-3) complex.</text>
</comment>
<evidence type="ECO:0000313" key="9">
    <source>
        <dbReference type="EMBL" id="KAJ1921528.1"/>
    </source>
</evidence>
<dbReference type="SUPFAM" id="SSF54928">
    <property type="entry name" value="RNA-binding domain, RBD"/>
    <property type="match status" value="1"/>
</dbReference>
<evidence type="ECO:0000256" key="4">
    <source>
        <dbReference type="ARBA" id="ARBA00022884"/>
    </source>
</evidence>
<evidence type="ECO:0000256" key="2">
    <source>
        <dbReference type="ARBA" id="ARBA00022490"/>
    </source>
</evidence>
<evidence type="ECO:0000256" key="3">
    <source>
        <dbReference type="ARBA" id="ARBA00022540"/>
    </source>
</evidence>
<evidence type="ECO:0000256" key="5">
    <source>
        <dbReference type="ARBA" id="ARBA00022917"/>
    </source>
</evidence>
<comment type="caution">
    <text evidence="9">The sequence shown here is derived from an EMBL/GenBank/DDBJ whole genome shotgun (WGS) entry which is preliminary data.</text>
</comment>
<organism evidence="9 10">
    <name type="scientific">Mycoemilia scoparia</name>
    <dbReference type="NCBI Taxonomy" id="417184"/>
    <lineage>
        <taxon>Eukaryota</taxon>
        <taxon>Fungi</taxon>
        <taxon>Fungi incertae sedis</taxon>
        <taxon>Zoopagomycota</taxon>
        <taxon>Kickxellomycotina</taxon>
        <taxon>Kickxellomycetes</taxon>
        <taxon>Kickxellales</taxon>
        <taxon>Kickxellaceae</taxon>
        <taxon>Mycoemilia</taxon>
    </lineage>
</organism>
<dbReference type="Pfam" id="PF08662">
    <property type="entry name" value="eIF2A"/>
    <property type="match status" value="1"/>
</dbReference>
<dbReference type="EMBL" id="JANBPU010000004">
    <property type="protein sequence ID" value="KAJ1921528.1"/>
    <property type="molecule type" value="Genomic_DNA"/>
</dbReference>
<comment type="function">
    <text evidence="7">Component of the eukaryotic translation initiation factor 3 (eIF-3) complex, which is involved in protein synthesis and, together with other initiation factors, stimulates binding of mRNA and methionyl-tRNAi to the 40S ribosome.</text>
</comment>
<sequence>MVALDPRNLPATVDDIDFSDLEKQFQVDGVGDTFDNFVVIDNLPVVDEVKKPRLIKLLDKKFSPMGKIKPDGIEMPMDTSLAKPKSKGFAFVEFETPEGAREAIQKMNNHPLDKSHVLAVNAFMDIEKYLGTNETYEEPVVEEFKEKEHLKSWLSDPRARDQFFVITGANLKVLWNEKTEEPSIDVDRNNWTETYSSWSPKGSFLLTTHRPGIGLWGGKSWEKQRRFVHPGVFHSSFSPNEKFLVTWSPEPINYKQVIASLGPEGRSENQFTEYDNGHQLCIWDTFTGALLRSFPTYREGTKEPLTKFPGQIFKWSPSSKYFASITPGQSLSIYESATMTLLDKKSIKVPGIKDFSWSSAIAVDERSGKEVPEMIAYWTPESGNLPARVTILSVPSKEIIRTKNLFSVDNCRFAWHPSGKYLCVTVQRHSKNKKQLFSNLEIFRVSEKDIPVDVVEMKDSAVSFAWEPTDKGPRFAVLHTDNPTPPQLNNSGMALTTVRTNVSFYKFEKSQAGGVIKTQYTLVKTLAEKNTTELSWSPRGRHIILGTLRTTQAWDLEFYDTEWDPTEGQAQKGIADAERIYQVAANEHYGVTDLEWDPTGRYVLTSASSWRHTIENGYILWDFKGECLYRSRDDKFRAICWRPRPKSLLSDEQKRVIRKNLKKYSKIFDEEDRRSALAITSEMFAQRRRVLDEWNAWRKKVDALLEKEKELADKSGYRFASLDDQEILIVEEIVETVIEEKEEEVKE</sequence>
<dbReference type="InterPro" id="IPR034363">
    <property type="entry name" value="eIF3B_RRM"/>
</dbReference>
<dbReference type="Proteomes" id="UP001150538">
    <property type="component" value="Unassembled WGS sequence"/>
</dbReference>
<feature type="domain" description="RRM" evidence="8">
    <location>
        <begin position="36"/>
        <end position="125"/>
    </location>
</feature>
<dbReference type="FunFam" id="3.30.70.330:FF:000235">
    <property type="entry name" value="Eukaryotic translation initiation factor 3 subunit B"/>
    <property type="match status" value="1"/>
</dbReference>
<protein>
    <recommendedName>
        <fullName evidence="6">Eukaryotic translation initiation factor 3 subunit B</fullName>
        <shortName evidence="6">eIF3b</shortName>
    </recommendedName>
    <alternativeName>
        <fullName evidence="6">Eukaryotic translation initiation factor 3 90 kDa subunit homolog</fullName>
        <shortName evidence="6">eIF3 p90</shortName>
    </alternativeName>
    <alternativeName>
        <fullName evidence="6">Translation initiation factor eIF3, p90 subunit homolog</fullName>
    </alternativeName>
</protein>
<dbReference type="PIRSF" id="PIRSF036424">
    <property type="entry name" value="eIF3b"/>
    <property type="match status" value="1"/>
</dbReference>
<keyword evidence="3 6" id="KW-0396">Initiation factor</keyword>
<dbReference type="InterPro" id="IPR013979">
    <property type="entry name" value="TIF_beta_prop-like"/>
</dbReference>
<dbReference type="GO" id="GO:0005852">
    <property type="term" value="C:eukaryotic translation initiation factor 3 complex"/>
    <property type="evidence" value="ECO:0007669"/>
    <property type="project" value="UniProtKB-UniRule"/>
</dbReference>
<dbReference type="InterPro" id="IPR012677">
    <property type="entry name" value="Nucleotide-bd_a/b_plait_sf"/>
</dbReference>
<dbReference type="SMART" id="SM00360">
    <property type="entry name" value="RRM"/>
    <property type="match status" value="1"/>
</dbReference>
<dbReference type="InterPro" id="IPR011400">
    <property type="entry name" value="EIF3B"/>
</dbReference>
<dbReference type="SUPFAM" id="SSF69322">
    <property type="entry name" value="Tricorn protease domain 2"/>
    <property type="match status" value="1"/>
</dbReference>
<dbReference type="Pfam" id="PF00076">
    <property type="entry name" value="RRM_1"/>
    <property type="match status" value="1"/>
</dbReference>
<dbReference type="PANTHER" id="PTHR14068">
    <property type="entry name" value="EUKARYOTIC TRANSLATION INITIATION FACTOR 3 EIF3 -RELATED"/>
    <property type="match status" value="1"/>
</dbReference>
<dbReference type="GO" id="GO:0003743">
    <property type="term" value="F:translation initiation factor activity"/>
    <property type="evidence" value="ECO:0007669"/>
    <property type="project" value="UniProtKB-UniRule"/>
</dbReference>
<dbReference type="InterPro" id="IPR015943">
    <property type="entry name" value="WD40/YVTN_repeat-like_dom_sf"/>
</dbReference>
<comment type="function">
    <text evidence="6">RNA-binding component of the eukaryotic translation initiation factor 3 (eIF-3) complex, which is involved in protein synthesis of a specialized repertoire of mRNAs and, together with other initiation factors, stimulates binding of mRNA and methionyl-tRNAi to the 40S ribosome. The eIF-3 complex specifically targets and initiates translation of a subset of mRNAs involved in cell proliferation.</text>
</comment>
<dbReference type="Gene3D" id="2.130.10.10">
    <property type="entry name" value="YVTN repeat-like/Quinoprotein amine dehydrogenase"/>
    <property type="match status" value="2"/>
</dbReference>
<dbReference type="CDD" id="cd12278">
    <property type="entry name" value="RRM_eIF3B"/>
    <property type="match status" value="1"/>
</dbReference>
<name>A0A9W8A6M9_9FUNG</name>
<evidence type="ECO:0000313" key="10">
    <source>
        <dbReference type="Proteomes" id="UP001150538"/>
    </source>
</evidence>
<evidence type="ECO:0000256" key="7">
    <source>
        <dbReference type="PIRNR" id="PIRNR036424"/>
    </source>
</evidence>
<dbReference type="GO" id="GO:0016282">
    <property type="term" value="C:eukaryotic 43S preinitiation complex"/>
    <property type="evidence" value="ECO:0007669"/>
    <property type="project" value="UniProtKB-UniRule"/>
</dbReference>
<dbReference type="Gene3D" id="3.30.70.330">
    <property type="match status" value="1"/>
</dbReference>
<dbReference type="HAMAP" id="MF_03001">
    <property type="entry name" value="eIF3b"/>
    <property type="match status" value="1"/>
</dbReference>
<comment type="similarity">
    <text evidence="6 7">Belongs to the eIF-3 subunit B family.</text>
</comment>
<keyword evidence="10" id="KW-1185">Reference proteome</keyword>
<reference evidence="9" key="1">
    <citation type="submission" date="2022-07" db="EMBL/GenBank/DDBJ databases">
        <title>Phylogenomic reconstructions and comparative analyses of Kickxellomycotina fungi.</title>
        <authorList>
            <person name="Reynolds N.K."/>
            <person name="Stajich J.E."/>
            <person name="Barry K."/>
            <person name="Grigoriev I.V."/>
            <person name="Crous P."/>
            <person name="Smith M.E."/>
        </authorList>
    </citation>
    <scope>NUCLEOTIDE SEQUENCE</scope>
    <source>
        <strain evidence="9">NBRC 100468</strain>
    </source>
</reference>
<dbReference type="GO" id="GO:0001732">
    <property type="term" value="P:formation of cytoplasmic translation initiation complex"/>
    <property type="evidence" value="ECO:0007669"/>
    <property type="project" value="UniProtKB-UniRule"/>
</dbReference>
<dbReference type="PROSITE" id="PS50102">
    <property type="entry name" value="RRM"/>
    <property type="match status" value="1"/>
</dbReference>
<keyword evidence="4 6" id="KW-0694">RNA-binding</keyword>
<dbReference type="GO" id="GO:0031369">
    <property type="term" value="F:translation initiation factor binding"/>
    <property type="evidence" value="ECO:0007669"/>
    <property type="project" value="InterPro"/>
</dbReference>
<accession>A0A9W8A6M9</accession>